<dbReference type="AlphaFoldDB" id="A0A1D1YNZ8"/>
<organism evidence="2">
    <name type="scientific">Anthurium amnicola</name>
    <dbReference type="NCBI Taxonomy" id="1678845"/>
    <lineage>
        <taxon>Eukaryota</taxon>
        <taxon>Viridiplantae</taxon>
        <taxon>Streptophyta</taxon>
        <taxon>Embryophyta</taxon>
        <taxon>Tracheophyta</taxon>
        <taxon>Spermatophyta</taxon>
        <taxon>Magnoliopsida</taxon>
        <taxon>Liliopsida</taxon>
        <taxon>Araceae</taxon>
        <taxon>Pothoideae</taxon>
        <taxon>Potheae</taxon>
        <taxon>Anthurium</taxon>
    </lineage>
</organism>
<protein>
    <submittedName>
        <fullName evidence="2">Bowman-Birk type bran trypsin inhibitor</fullName>
    </submittedName>
</protein>
<dbReference type="PANTHER" id="PTHR34539">
    <property type="entry name" value="T6J4.11 PROTEIN"/>
    <property type="match status" value="1"/>
</dbReference>
<sequence length="125" mass="13217">QQQQQQPAETPASDAERRRDSDLGYLLEASDDELGLPPTVPSSEEGEGAEQGDLGEDGNYAPAGFGPIWDLDDEIPSCYGALGFGVSGPDGGDFDGGLFEYADVAFFGASDFSEFSWQPESMPAV</sequence>
<name>A0A1D1YNZ8_9ARAE</name>
<gene>
    <name evidence="2" type="primary">RBBI3.3_0</name>
    <name evidence="2" type="ORF">g.115433</name>
</gene>
<feature type="non-terminal residue" evidence="2">
    <location>
        <position position="1"/>
    </location>
</feature>
<reference evidence="2" key="1">
    <citation type="submission" date="2015-07" db="EMBL/GenBank/DDBJ databases">
        <title>Transcriptome Assembly of Anthurium amnicola.</title>
        <authorList>
            <person name="Suzuki J."/>
        </authorList>
    </citation>
    <scope>NUCLEOTIDE SEQUENCE</scope>
</reference>
<dbReference type="EMBL" id="GDJX01011587">
    <property type="protein sequence ID" value="JAT56349.1"/>
    <property type="molecule type" value="Transcribed_RNA"/>
</dbReference>
<feature type="compositionally biased region" description="Acidic residues" evidence="1">
    <location>
        <begin position="44"/>
        <end position="56"/>
    </location>
</feature>
<proteinExistence type="predicted"/>
<evidence type="ECO:0000256" key="1">
    <source>
        <dbReference type="SAM" id="MobiDB-lite"/>
    </source>
</evidence>
<accession>A0A1D1YNZ8</accession>
<feature type="region of interest" description="Disordered" evidence="1">
    <location>
        <begin position="1"/>
        <end position="67"/>
    </location>
</feature>
<evidence type="ECO:0000313" key="2">
    <source>
        <dbReference type="EMBL" id="JAT56349.1"/>
    </source>
</evidence>
<dbReference type="PANTHER" id="PTHR34539:SF19">
    <property type="entry name" value="T6J4.11 PROTEIN"/>
    <property type="match status" value="1"/>
</dbReference>